<name>A0A6L2KBV7_TANCI</name>
<organism evidence="1">
    <name type="scientific">Tanacetum cinerariifolium</name>
    <name type="common">Dalmatian daisy</name>
    <name type="synonym">Chrysanthemum cinerariifolium</name>
    <dbReference type="NCBI Taxonomy" id="118510"/>
    <lineage>
        <taxon>Eukaryota</taxon>
        <taxon>Viridiplantae</taxon>
        <taxon>Streptophyta</taxon>
        <taxon>Embryophyta</taxon>
        <taxon>Tracheophyta</taxon>
        <taxon>Spermatophyta</taxon>
        <taxon>Magnoliopsida</taxon>
        <taxon>eudicotyledons</taxon>
        <taxon>Gunneridae</taxon>
        <taxon>Pentapetalae</taxon>
        <taxon>asterids</taxon>
        <taxon>campanulids</taxon>
        <taxon>Asterales</taxon>
        <taxon>Asteraceae</taxon>
        <taxon>Asteroideae</taxon>
        <taxon>Anthemideae</taxon>
        <taxon>Anthemidinae</taxon>
        <taxon>Tanacetum</taxon>
    </lineage>
</organism>
<dbReference type="EMBL" id="BKCJ010002093">
    <property type="protein sequence ID" value="GEU46200.1"/>
    <property type="molecule type" value="Genomic_DNA"/>
</dbReference>
<reference evidence="1" key="1">
    <citation type="journal article" date="2019" name="Sci. Rep.">
        <title>Draft genome of Tanacetum cinerariifolium, the natural source of mosquito coil.</title>
        <authorList>
            <person name="Yamashiro T."/>
            <person name="Shiraishi A."/>
            <person name="Satake H."/>
            <person name="Nakayama K."/>
        </authorList>
    </citation>
    <scope>NUCLEOTIDE SEQUENCE</scope>
</reference>
<evidence type="ECO:0000313" key="1">
    <source>
        <dbReference type="EMBL" id="GEU46200.1"/>
    </source>
</evidence>
<sequence>MDVKNGGTIEISPTLKLSKCLYVPDLSHKLLSDIMTGAIIGHGTERQGLYYVDEVAKNGIVMLSHGMMEREAWLWP</sequence>
<dbReference type="AlphaFoldDB" id="A0A6L2KBV7"/>
<protein>
    <submittedName>
        <fullName evidence="1">Putative ribonuclease H-like domain-containing protein</fullName>
    </submittedName>
</protein>
<comment type="caution">
    <text evidence="1">The sequence shown here is derived from an EMBL/GenBank/DDBJ whole genome shotgun (WGS) entry which is preliminary data.</text>
</comment>
<accession>A0A6L2KBV7</accession>
<gene>
    <name evidence="1" type="ORF">Tci_018178</name>
</gene>
<proteinExistence type="predicted"/>